<organism evidence="6">
    <name type="scientific">Candidatus Kentrum sp. TC</name>
    <dbReference type="NCBI Taxonomy" id="2126339"/>
    <lineage>
        <taxon>Bacteria</taxon>
        <taxon>Pseudomonadati</taxon>
        <taxon>Pseudomonadota</taxon>
        <taxon>Gammaproteobacteria</taxon>
        <taxon>Candidatus Kentrum</taxon>
    </lineage>
</organism>
<dbReference type="SUPFAM" id="SSF56796">
    <property type="entry name" value="Dehydroquinate synthase-like"/>
    <property type="match status" value="1"/>
</dbReference>
<dbReference type="PANTHER" id="PTHR11496">
    <property type="entry name" value="ALCOHOL DEHYDROGENASE"/>
    <property type="match status" value="1"/>
</dbReference>
<evidence type="ECO:0000259" key="4">
    <source>
        <dbReference type="Pfam" id="PF00465"/>
    </source>
</evidence>
<sequence length="511" mass="55142">MRPIHPFDTRALFSNGSPMVRFIMVASPIDTWASMRNRSPCRQGMHRRSEAGPRQADTREHVGASRQDREGAGLGVRFCVFQTFFRYMNNPRIQPTMYDFDYGRIPPIHSGTGKLARLPAIVSQLGGKSVLLVTGASSLRTSGKLEHIQSLLSNANITVHSVTCSGEPSTAFIDETRAEFHARSIDVVVGIGGGSVMDAGKAISAMLPHENSIFDHLEGVGRGIPHDGVKKPYIAAPTTSGTGSETTKNAVISQIGPGGYKKSLRHDNLIPDAIIVDGELLISCPRDVTFACGMDAFTQLLEPYLSPHLSEPTRAMAWSGFEAIARNFPNVCGAGSGDRKAREGMAYAALLSGVALANDGVGIVHGLASPIGGLFPIPHGVVCATLMASSVRTNIRALRARAPESPALDKMARVGALFSSYDQGAYSSSDRPTSSPDFFMGMNGSVKDRDDNCDRLVEILDKWTSDFHAPRLGRYGIREQDLDAIAEKAQNRNNPIALAHDEIRGMLEERL</sequence>
<feature type="compositionally biased region" description="Basic and acidic residues" evidence="3">
    <location>
        <begin position="47"/>
        <end position="68"/>
    </location>
</feature>
<evidence type="ECO:0000256" key="2">
    <source>
        <dbReference type="ARBA" id="ARBA00023002"/>
    </source>
</evidence>
<dbReference type="InterPro" id="IPR039697">
    <property type="entry name" value="Alcohol_dehydrogenase_Fe"/>
</dbReference>
<dbReference type="Pfam" id="PF00465">
    <property type="entry name" value="Fe-ADH"/>
    <property type="match status" value="1"/>
</dbReference>
<name>A0A450Y8M6_9GAMM</name>
<feature type="domain" description="Alcohol dehydrogenase iron-type/glycerol dehydrogenase GldA" evidence="4">
    <location>
        <begin position="108"/>
        <end position="277"/>
    </location>
</feature>
<accession>A0A450Y8M6</accession>
<dbReference type="InterPro" id="IPR001670">
    <property type="entry name" value="ADH_Fe/GldA"/>
</dbReference>
<dbReference type="Pfam" id="PF25137">
    <property type="entry name" value="ADH_Fe_C"/>
    <property type="match status" value="1"/>
</dbReference>
<dbReference type="AlphaFoldDB" id="A0A450Y8M6"/>
<comment type="similarity">
    <text evidence="1">Belongs to the iron-containing alcohol dehydrogenase family.</text>
</comment>
<dbReference type="GO" id="GO:0046872">
    <property type="term" value="F:metal ion binding"/>
    <property type="evidence" value="ECO:0007669"/>
    <property type="project" value="InterPro"/>
</dbReference>
<feature type="domain" description="Fe-containing alcohol dehydrogenase-like C-terminal" evidence="5">
    <location>
        <begin position="290"/>
        <end position="509"/>
    </location>
</feature>
<dbReference type="Gene3D" id="1.20.1090.10">
    <property type="entry name" value="Dehydroquinate synthase-like - alpha domain"/>
    <property type="match status" value="1"/>
</dbReference>
<keyword evidence="2" id="KW-0560">Oxidoreductase</keyword>
<feature type="region of interest" description="Disordered" evidence="3">
    <location>
        <begin position="36"/>
        <end position="68"/>
    </location>
</feature>
<dbReference type="EMBL" id="CAADFT010000001">
    <property type="protein sequence ID" value="VFK37880.1"/>
    <property type="molecule type" value="Genomic_DNA"/>
</dbReference>
<evidence type="ECO:0000259" key="5">
    <source>
        <dbReference type="Pfam" id="PF25137"/>
    </source>
</evidence>
<dbReference type="PANTHER" id="PTHR11496:SF102">
    <property type="entry name" value="ALCOHOL DEHYDROGENASE 4"/>
    <property type="match status" value="1"/>
</dbReference>
<reference evidence="6" key="1">
    <citation type="submission" date="2019-02" db="EMBL/GenBank/DDBJ databases">
        <authorList>
            <person name="Gruber-Vodicka R. H."/>
            <person name="Seah K. B. B."/>
        </authorList>
    </citation>
    <scope>NUCLEOTIDE SEQUENCE</scope>
    <source>
        <strain evidence="6">BECK_BZ125</strain>
    </source>
</reference>
<protein>
    <submittedName>
        <fullName evidence="6">Uncharacterized protein</fullName>
    </submittedName>
</protein>
<gene>
    <name evidence="6" type="ORF">BECKTC1821E_GA0114239_1001129</name>
</gene>
<evidence type="ECO:0000256" key="3">
    <source>
        <dbReference type="SAM" id="MobiDB-lite"/>
    </source>
</evidence>
<evidence type="ECO:0000313" key="6">
    <source>
        <dbReference type="EMBL" id="VFK37880.1"/>
    </source>
</evidence>
<dbReference type="GO" id="GO:0004022">
    <property type="term" value="F:alcohol dehydrogenase (NAD+) activity"/>
    <property type="evidence" value="ECO:0007669"/>
    <property type="project" value="TreeGrafter"/>
</dbReference>
<dbReference type="InterPro" id="IPR056798">
    <property type="entry name" value="ADH_Fe_C"/>
</dbReference>
<dbReference type="Gene3D" id="3.40.50.1970">
    <property type="match status" value="1"/>
</dbReference>
<dbReference type="CDD" id="cd08183">
    <property type="entry name" value="Fe-ADH-like"/>
    <property type="match status" value="1"/>
</dbReference>
<evidence type="ECO:0000256" key="1">
    <source>
        <dbReference type="ARBA" id="ARBA00007358"/>
    </source>
</evidence>
<proteinExistence type="inferred from homology"/>